<dbReference type="AlphaFoldDB" id="A0A977KCP3"/>
<accession>A0A977KCP3</accession>
<evidence type="ECO:0000313" key="2">
    <source>
        <dbReference type="Proteomes" id="UP001063698"/>
    </source>
</evidence>
<dbReference type="KEGG" id="ipc:IPA_05680"/>
<protein>
    <submittedName>
        <fullName evidence="1">Uncharacterized protein</fullName>
    </submittedName>
</protein>
<dbReference type="Proteomes" id="UP001063698">
    <property type="component" value="Chromosome"/>
</dbReference>
<evidence type="ECO:0000313" key="1">
    <source>
        <dbReference type="EMBL" id="UXD22511.1"/>
    </source>
</evidence>
<reference evidence="1" key="1">
    <citation type="submission" date="2013-11" db="EMBL/GenBank/DDBJ databases">
        <title>Comparative genomics of Ignicoccus.</title>
        <authorList>
            <person name="Podar M."/>
        </authorList>
    </citation>
    <scope>NUCLEOTIDE SEQUENCE</scope>
    <source>
        <strain evidence="1">DSM 13166</strain>
    </source>
</reference>
<proteinExistence type="predicted"/>
<sequence length="72" mass="8657">MRRKYYVARHADWLLVMDKDCKSYLATVYVYPRAKEVVVVDRDEVTRDVMEALKELGLEFKVTKRVPQYQML</sequence>
<keyword evidence="2" id="KW-1185">Reference proteome</keyword>
<gene>
    <name evidence="1" type="ORF">IPA_05680</name>
</gene>
<name>A0A977KCP3_9CREN</name>
<organism evidence="1 2">
    <name type="scientific">Ignicoccus pacificus DSM 13166</name>
    <dbReference type="NCBI Taxonomy" id="940294"/>
    <lineage>
        <taxon>Archaea</taxon>
        <taxon>Thermoproteota</taxon>
        <taxon>Thermoprotei</taxon>
        <taxon>Desulfurococcales</taxon>
        <taxon>Desulfurococcaceae</taxon>
        <taxon>Ignicoccus</taxon>
    </lineage>
</organism>
<dbReference type="EMBL" id="CP006868">
    <property type="protein sequence ID" value="UXD22511.1"/>
    <property type="molecule type" value="Genomic_DNA"/>
</dbReference>